<comment type="similarity">
    <text evidence="10">Belongs to the class I-like SAM-binding methyltransferase superfamily. TRM11 methyltransferase family.</text>
</comment>
<dbReference type="GO" id="GO:0032259">
    <property type="term" value="P:methylation"/>
    <property type="evidence" value="ECO:0007669"/>
    <property type="project" value="UniProtKB-UniRule"/>
</dbReference>
<comment type="subcellular location">
    <subcellularLocation>
        <location evidence="1">Cytoplasm</location>
    </subcellularLocation>
</comment>
<dbReference type="Proteomes" id="UP000245207">
    <property type="component" value="Unassembled WGS sequence"/>
</dbReference>
<evidence type="ECO:0000256" key="10">
    <source>
        <dbReference type="PROSITE-ProRule" id="PRU00959"/>
    </source>
</evidence>
<dbReference type="FunFam" id="3.40.50.150:FF:000213">
    <property type="entry name" value="Methyltransferases,nucleic acid binding"/>
    <property type="match status" value="2"/>
</dbReference>
<dbReference type="GO" id="GO:0003677">
    <property type="term" value="F:DNA binding"/>
    <property type="evidence" value="ECO:0007669"/>
    <property type="project" value="InterPro"/>
</dbReference>
<dbReference type="InterPro" id="IPR029063">
    <property type="entry name" value="SAM-dependent_MTases_sf"/>
</dbReference>
<dbReference type="PANTHER" id="PTHR13370">
    <property type="entry name" value="RNA METHYLASE-RELATED"/>
    <property type="match status" value="1"/>
</dbReference>
<evidence type="ECO:0000256" key="3">
    <source>
        <dbReference type="ARBA" id="ARBA00022555"/>
    </source>
</evidence>
<keyword evidence="4 10" id="KW-0489">Methyltransferase</keyword>
<dbReference type="PROSITE" id="PS00092">
    <property type="entry name" value="N6_MTASE"/>
    <property type="match status" value="2"/>
</dbReference>
<dbReference type="InterPro" id="IPR002052">
    <property type="entry name" value="DNA_methylase_N6_adenine_CS"/>
</dbReference>
<evidence type="ECO:0000256" key="1">
    <source>
        <dbReference type="ARBA" id="ARBA00004496"/>
    </source>
</evidence>
<keyword evidence="2" id="KW-0963">Cytoplasm</keyword>
<dbReference type="GO" id="GO:0160102">
    <property type="term" value="F:tRNA (guanine(10)-N2)-methyltransferase activity"/>
    <property type="evidence" value="ECO:0007669"/>
    <property type="project" value="UniProtKB-EC"/>
</dbReference>
<keyword evidence="3 10" id="KW-0820">tRNA-binding</keyword>
<evidence type="ECO:0000259" key="12">
    <source>
        <dbReference type="Pfam" id="PF25904"/>
    </source>
</evidence>
<keyword evidence="5 10" id="KW-0808">Transferase</keyword>
<dbReference type="OrthoDB" id="296065at2759"/>
<dbReference type="InterPro" id="IPR000241">
    <property type="entry name" value="RlmKL-like_Mtase"/>
</dbReference>
<dbReference type="InterPro" id="IPR016691">
    <property type="entry name" value="TRMT11"/>
</dbReference>
<reference evidence="13 14" key="1">
    <citation type="journal article" date="2018" name="Mol. Plant">
        <title>The genome of Artemisia annua provides insight into the evolution of Asteraceae family and artemisinin biosynthesis.</title>
        <authorList>
            <person name="Shen Q."/>
            <person name="Zhang L."/>
            <person name="Liao Z."/>
            <person name="Wang S."/>
            <person name="Yan T."/>
            <person name="Shi P."/>
            <person name="Liu M."/>
            <person name="Fu X."/>
            <person name="Pan Q."/>
            <person name="Wang Y."/>
            <person name="Lv Z."/>
            <person name="Lu X."/>
            <person name="Zhang F."/>
            <person name="Jiang W."/>
            <person name="Ma Y."/>
            <person name="Chen M."/>
            <person name="Hao X."/>
            <person name="Li L."/>
            <person name="Tang Y."/>
            <person name="Lv G."/>
            <person name="Zhou Y."/>
            <person name="Sun X."/>
            <person name="Brodelius P.E."/>
            <person name="Rose J.K.C."/>
            <person name="Tang K."/>
        </authorList>
    </citation>
    <scope>NUCLEOTIDE SEQUENCE [LARGE SCALE GENOMIC DNA]</scope>
    <source>
        <strain evidence="14">cv. Huhao1</strain>
        <tissue evidence="13">Leaf</tissue>
    </source>
</reference>
<evidence type="ECO:0000313" key="13">
    <source>
        <dbReference type="EMBL" id="PWA86025.1"/>
    </source>
</evidence>
<dbReference type="Pfam" id="PF01170">
    <property type="entry name" value="UPF0020"/>
    <property type="match status" value="2"/>
</dbReference>
<dbReference type="GO" id="GO:0008033">
    <property type="term" value="P:tRNA processing"/>
    <property type="evidence" value="ECO:0007669"/>
    <property type="project" value="UniProtKB-UniRule"/>
</dbReference>
<dbReference type="PROSITE" id="PS51627">
    <property type="entry name" value="SAM_MT_TRM11"/>
    <property type="match status" value="1"/>
</dbReference>
<evidence type="ECO:0000256" key="6">
    <source>
        <dbReference type="ARBA" id="ARBA00022691"/>
    </source>
</evidence>
<keyword evidence="7 10" id="KW-0819">tRNA processing</keyword>
<dbReference type="InterPro" id="IPR001091">
    <property type="entry name" value="RM_Methyltransferase"/>
</dbReference>
<evidence type="ECO:0000313" key="14">
    <source>
        <dbReference type="Proteomes" id="UP000245207"/>
    </source>
</evidence>
<evidence type="ECO:0000256" key="9">
    <source>
        <dbReference type="ARBA" id="ARBA00066937"/>
    </source>
</evidence>
<gene>
    <name evidence="13" type="ORF">CTI12_AA144800</name>
</gene>
<dbReference type="GO" id="GO:0000049">
    <property type="term" value="F:tRNA binding"/>
    <property type="evidence" value="ECO:0007669"/>
    <property type="project" value="UniProtKB-UniRule"/>
</dbReference>
<evidence type="ECO:0000256" key="4">
    <source>
        <dbReference type="ARBA" id="ARBA00022603"/>
    </source>
</evidence>
<evidence type="ECO:0000256" key="7">
    <source>
        <dbReference type="ARBA" id="ARBA00022694"/>
    </source>
</evidence>
<feature type="domain" description="tRNA (guanine(10)-N(2))-methyltransferase TRMT11 N-terminal" evidence="12">
    <location>
        <begin position="2"/>
        <end position="186"/>
    </location>
</feature>
<dbReference type="PRINTS" id="PR00508">
    <property type="entry name" value="S21N4MTFRASE"/>
</dbReference>
<evidence type="ECO:0000256" key="5">
    <source>
        <dbReference type="ARBA" id="ARBA00022679"/>
    </source>
</evidence>
<dbReference type="GO" id="GO:0043527">
    <property type="term" value="C:tRNA methyltransferase complex"/>
    <property type="evidence" value="ECO:0007669"/>
    <property type="project" value="UniProtKB-ARBA"/>
</dbReference>
<dbReference type="EC" id="2.1.1.214" evidence="9"/>
<dbReference type="Pfam" id="PF25904">
    <property type="entry name" value="Tmrp11_N"/>
    <property type="match status" value="1"/>
</dbReference>
<keyword evidence="6 10" id="KW-0949">S-adenosyl-L-methionine</keyword>
<dbReference type="SUPFAM" id="SSF53335">
    <property type="entry name" value="S-adenosyl-L-methionine-dependent methyltransferases"/>
    <property type="match status" value="2"/>
</dbReference>
<dbReference type="AlphaFoldDB" id="A0A2U1PJU2"/>
<accession>A0A2U1PJU2</accession>
<sequence length="736" mass="82514">MWYLCVFYHRLLDYRKPEFESLAHLFGAFDDGSNDNQSLEWKLPEHHHPDSPFHFVNLPNEDIARKIANRSILVKGLYEIWGEGSSYEELKEAINSFPDDRKLPYLTSDSTFRIIIDSFGKAIPFKDQTDRIKGMAYIPFQGRVDLRNPEHKFWLIETDDYGTNNGLPPVVDKRIFFGREIGAADRKLLPTYQLKSRNYLGPTAMDAEVAFLMANQAQAMPGKLVYDPFVGTGSILVAAAHFGAMTMGADIDIRVVRDGRGPDCNVWSNFKQYGLQMPVSLLRADNNLPPWRPGLKEIFDAIICDPPYGVRAGGRKSGGRKLLKGVVGPYTVPDEKRTGHIPSTASYSLAECVHDLLDLAAKMLVMGGRLVYFYPVLRDSDISLSVKTIIFESLFLRGRVDLRNPEHKFWLIETDDYGTNNGLPPVVDKRIFFGREIGAADRKLLPTYQLKSRNYLGPTAMDAEVAFLMANQAQAMPGKLVYDPFVGTGSILVAAAHFGAMTMGADIDIRVVRDGRGPDCNVWSNFKQYGLQMPVSLLRADNNLPPWRPGLKEMFDAIICDPPYGVRAGGRKSGGRKLLKGVVGPYTVPDEKRTGHIPSTASYSLAECVHDLLDLAAKMLVMGGRLVYFYPVLRDSDALDVNFPEHPCFKLIASCEQILSYRYSRVLLTMVKIAPYTDEIAEAAQAQHLDFKENHLKWLEEGNLHAAVFSPEFPLVDDGDSLSSKDSKKKYRGKYV</sequence>
<dbReference type="PANTHER" id="PTHR13370:SF3">
    <property type="entry name" value="TRNA (GUANINE(10)-N2)-METHYLTRANSFERASE HOMOLOG"/>
    <property type="match status" value="1"/>
</dbReference>
<comment type="caution">
    <text evidence="13">The sequence shown here is derived from an EMBL/GenBank/DDBJ whole genome shotgun (WGS) entry which is preliminary data.</text>
</comment>
<dbReference type="InterPro" id="IPR059073">
    <property type="entry name" value="TRMT11_N"/>
</dbReference>
<dbReference type="EMBL" id="PKPP01001061">
    <property type="protein sequence ID" value="PWA86025.1"/>
    <property type="molecule type" value="Genomic_DNA"/>
</dbReference>
<evidence type="ECO:0000256" key="2">
    <source>
        <dbReference type="ARBA" id="ARBA00022490"/>
    </source>
</evidence>
<evidence type="ECO:0000259" key="11">
    <source>
        <dbReference type="Pfam" id="PF01170"/>
    </source>
</evidence>
<proteinExistence type="inferred from homology"/>
<feature type="domain" description="Ribosomal RNA large subunit methyltransferase K/L-like methyltransferase" evidence="11">
    <location>
        <begin position="196"/>
        <end position="318"/>
    </location>
</feature>
<evidence type="ECO:0000256" key="8">
    <source>
        <dbReference type="ARBA" id="ARBA00022884"/>
    </source>
</evidence>
<dbReference type="GO" id="GO:0005737">
    <property type="term" value="C:cytoplasm"/>
    <property type="evidence" value="ECO:0007669"/>
    <property type="project" value="UniProtKB-SubCell"/>
</dbReference>
<keyword evidence="14" id="KW-1185">Reference proteome</keyword>
<keyword evidence="8 10" id="KW-0694">RNA-binding</keyword>
<dbReference type="Gene3D" id="3.40.50.150">
    <property type="entry name" value="Vaccinia Virus protein VP39"/>
    <property type="match status" value="2"/>
</dbReference>
<dbReference type="STRING" id="35608.A0A2U1PJU2"/>
<protein>
    <recommendedName>
        <fullName evidence="9">tRNA (guanine(10)-N(2))-methyltransferase</fullName>
        <ecNumber evidence="9">2.1.1.214</ecNumber>
    </recommendedName>
</protein>
<feature type="domain" description="Ribosomal RNA large subunit methyltransferase K/L-like methyltransferase" evidence="11">
    <location>
        <begin position="452"/>
        <end position="574"/>
    </location>
</feature>
<name>A0A2U1PJU2_ARTAN</name>
<organism evidence="13 14">
    <name type="scientific">Artemisia annua</name>
    <name type="common">Sweet wormwood</name>
    <dbReference type="NCBI Taxonomy" id="35608"/>
    <lineage>
        <taxon>Eukaryota</taxon>
        <taxon>Viridiplantae</taxon>
        <taxon>Streptophyta</taxon>
        <taxon>Embryophyta</taxon>
        <taxon>Tracheophyta</taxon>
        <taxon>Spermatophyta</taxon>
        <taxon>Magnoliopsida</taxon>
        <taxon>eudicotyledons</taxon>
        <taxon>Gunneridae</taxon>
        <taxon>Pentapetalae</taxon>
        <taxon>asterids</taxon>
        <taxon>campanulids</taxon>
        <taxon>Asterales</taxon>
        <taxon>Asteraceae</taxon>
        <taxon>Asteroideae</taxon>
        <taxon>Anthemideae</taxon>
        <taxon>Artemisiinae</taxon>
        <taxon>Artemisia</taxon>
    </lineage>
</organism>